<comment type="catalytic activity">
    <reaction evidence="7">
        <text>DNA(n) + a 2'-deoxyribonucleoside 5'-triphosphate = DNA(n+1) + diphosphate</text>
        <dbReference type="Rhea" id="RHEA:22508"/>
        <dbReference type="Rhea" id="RHEA-COMP:17339"/>
        <dbReference type="Rhea" id="RHEA-COMP:17340"/>
        <dbReference type="ChEBI" id="CHEBI:33019"/>
        <dbReference type="ChEBI" id="CHEBI:61560"/>
        <dbReference type="ChEBI" id="CHEBI:173112"/>
        <dbReference type="EC" id="2.7.7.7"/>
    </reaction>
</comment>
<keyword evidence="12" id="KW-1185">Reference proteome</keyword>
<keyword evidence="4" id="KW-0548">Nucleotidyltransferase</keyword>
<dbReference type="Gene3D" id="3.30.420.10">
    <property type="entry name" value="Ribonuclease H-like superfamily/Ribonuclease H"/>
    <property type="match status" value="1"/>
</dbReference>
<evidence type="ECO:0000256" key="1">
    <source>
        <dbReference type="ARBA" id="ARBA00005755"/>
    </source>
</evidence>
<dbReference type="GO" id="GO:0003887">
    <property type="term" value="F:DNA-directed DNA polymerase activity"/>
    <property type="evidence" value="ECO:0007669"/>
    <property type="project" value="UniProtKB-KW"/>
</dbReference>
<dbReference type="InterPro" id="IPR012337">
    <property type="entry name" value="RNaseH-like_sf"/>
</dbReference>
<dbReference type="SMART" id="SM00486">
    <property type="entry name" value="POLBc"/>
    <property type="match status" value="1"/>
</dbReference>
<protein>
    <recommendedName>
        <fullName evidence="2">DNA-directed DNA polymerase</fullName>
        <ecNumber evidence="2">2.7.7.7</ecNumber>
    </recommendedName>
</protein>
<dbReference type="Gene3D" id="3.90.1600.10">
    <property type="entry name" value="Palm domain of DNA polymerase"/>
    <property type="match status" value="1"/>
</dbReference>
<dbReference type="InterPro" id="IPR050240">
    <property type="entry name" value="DNA_pol_type-B"/>
</dbReference>
<dbReference type="InterPro" id="IPR006172">
    <property type="entry name" value="DNA-dir_DNA_pol_B"/>
</dbReference>
<dbReference type="AlphaFoldDB" id="A0A2T3W9J4"/>
<dbReference type="InterPro" id="IPR006134">
    <property type="entry name" value="DNA-dir_DNA_pol_B_multi_dom"/>
</dbReference>
<gene>
    <name evidence="11" type="ORF">C8263_07165</name>
</gene>
<evidence type="ECO:0000256" key="7">
    <source>
        <dbReference type="ARBA" id="ARBA00049244"/>
    </source>
</evidence>
<keyword evidence="3" id="KW-0808">Transferase</keyword>
<name>A0A2T3W9J4_9DEIO</name>
<dbReference type="InterPro" id="IPR023211">
    <property type="entry name" value="DNA_pol_palm_dom_sf"/>
</dbReference>
<organism evidence="11 12">
    <name type="scientific">Deinococcus arcticus</name>
    <dbReference type="NCBI Taxonomy" id="2136176"/>
    <lineage>
        <taxon>Bacteria</taxon>
        <taxon>Thermotogati</taxon>
        <taxon>Deinococcota</taxon>
        <taxon>Deinococci</taxon>
        <taxon>Deinococcales</taxon>
        <taxon>Deinococcaceae</taxon>
        <taxon>Deinococcus</taxon>
    </lineage>
</organism>
<dbReference type="InterPro" id="IPR038720">
    <property type="entry name" value="YprB_RNase_H-like_dom"/>
</dbReference>
<dbReference type="InterPro" id="IPR036397">
    <property type="entry name" value="RNaseH_sf"/>
</dbReference>
<dbReference type="PANTHER" id="PTHR10322">
    <property type="entry name" value="DNA POLYMERASE CATALYTIC SUBUNIT"/>
    <property type="match status" value="1"/>
</dbReference>
<proteinExistence type="inferred from homology"/>
<accession>A0A2T3W9J4</accession>
<evidence type="ECO:0000256" key="2">
    <source>
        <dbReference type="ARBA" id="ARBA00012417"/>
    </source>
</evidence>
<dbReference type="EMBL" id="PYSV01000005">
    <property type="protein sequence ID" value="PTA68566.1"/>
    <property type="molecule type" value="Genomic_DNA"/>
</dbReference>
<keyword evidence="5" id="KW-0239">DNA-directed DNA polymerase</keyword>
<evidence type="ECO:0000256" key="4">
    <source>
        <dbReference type="ARBA" id="ARBA00022695"/>
    </source>
</evidence>
<dbReference type="OrthoDB" id="52005at2"/>
<dbReference type="SUPFAM" id="SSF53098">
    <property type="entry name" value="Ribonuclease H-like"/>
    <property type="match status" value="1"/>
</dbReference>
<dbReference type="EC" id="2.7.7.7" evidence="2"/>
<evidence type="ECO:0000256" key="6">
    <source>
        <dbReference type="ARBA" id="ARBA00023125"/>
    </source>
</evidence>
<comment type="caution">
    <text evidence="11">The sequence shown here is derived from an EMBL/GenBank/DDBJ whole genome shotgun (WGS) entry which is preliminary data.</text>
</comment>
<comment type="similarity">
    <text evidence="1">Belongs to the DNA polymerase type-B family.</text>
</comment>
<feature type="region of interest" description="Disordered" evidence="8">
    <location>
        <begin position="1"/>
        <end position="28"/>
    </location>
</feature>
<feature type="domain" description="DNA-directed DNA polymerase family B multifunctional" evidence="9">
    <location>
        <begin position="477"/>
        <end position="698"/>
    </location>
</feature>
<feature type="compositionally biased region" description="Gly residues" evidence="8">
    <location>
        <begin position="1"/>
        <end position="11"/>
    </location>
</feature>
<dbReference type="PANTHER" id="PTHR10322:SF23">
    <property type="entry name" value="DNA POLYMERASE DELTA CATALYTIC SUBUNIT"/>
    <property type="match status" value="1"/>
</dbReference>
<evidence type="ECO:0000259" key="9">
    <source>
        <dbReference type="Pfam" id="PF00136"/>
    </source>
</evidence>
<dbReference type="Pfam" id="PF13482">
    <property type="entry name" value="RNase_H_2"/>
    <property type="match status" value="1"/>
</dbReference>
<evidence type="ECO:0000259" key="10">
    <source>
        <dbReference type="Pfam" id="PF13482"/>
    </source>
</evidence>
<dbReference type="GO" id="GO:0003677">
    <property type="term" value="F:DNA binding"/>
    <property type="evidence" value="ECO:0007669"/>
    <property type="project" value="UniProtKB-KW"/>
</dbReference>
<evidence type="ECO:0000313" key="12">
    <source>
        <dbReference type="Proteomes" id="UP000240317"/>
    </source>
</evidence>
<keyword evidence="6" id="KW-0238">DNA-binding</keyword>
<evidence type="ECO:0000313" key="11">
    <source>
        <dbReference type="EMBL" id="PTA68566.1"/>
    </source>
</evidence>
<evidence type="ECO:0000256" key="5">
    <source>
        <dbReference type="ARBA" id="ARBA00022932"/>
    </source>
</evidence>
<reference evidence="11 12" key="1">
    <citation type="submission" date="2018-03" db="EMBL/GenBank/DDBJ databases">
        <title>Draft genome of Deinococcus sp. OD32.</title>
        <authorList>
            <person name="Wang X.-P."/>
            <person name="Du Z.-J."/>
        </authorList>
    </citation>
    <scope>NUCLEOTIDE SEQUENCE [LARGE SCALE GENOMIC DNA]</scope>
    <source>
        <strain evidence="11 12">OD32</strain>
    </source>
</reference>
<dbReference type="GO" id="GO:0000166">
    <property type="term" value="F:nucleotide binding"/>
    <property type="evidence" value="ECO:0007669"/>
    <property type="project" value="InterPro"/>
</dbReference>
<evidence type="ECO:0000256" key="3">
    <source>
        <dbReference type="ARBA" id="ARBA00022679"/>
    </source>
</evidence>
<dbReference type="SUPFAM" id="SSF56672">
    <property type="entry name" value="DNA/RNA polymerases"/>
    <property type="match status" value="1"/>
</dbReference>
<dbReference type="Proteomes" id="UP000240317">
    <property type="component" value="Unassembled WGS sequence"/>
</dbReference>
<dbReference type="InterPro" id="IPR043502">
    <property type="entry name" value="DNA/RNA_pol_sf"/>
</dbReference>
<dbReference type="Pfam" id="PF00136">
    <property type="entry name" value="DNA_pol_B"/>
    <property type="match status" value="1"/>
</dbReference>
<sequence>MGAGPVEGAGPPGDRSASPVNPDSPFPDLDPVVFGHDPTPGIVSVHADLSGRALVWRRAGAQVTLERARFRPWLYARDLADVEHLGPRLVLGDDAAPFSARELPGGSGTLRYLLSAQDGRALRQAVLNGAQRRLGRRVTSLHDLPEYVSVGPAEQYLMASGRTSFKGLTFDDVHRLQFDLETTSLKPDMGRIFMVAVRDNRGFEQVLEAPQPEDEPALIRALLQLVAARDPDVIENHNIMRFDLPFLVGRAQTHGLTLNFSRPGGPAGLWPVQDGRSSPHWACAGREIVDTLDAVRRLDLPSMGLKAVSQHLGLAPPDRVYLEGALVAQTYQTDPARVRRYALQDVEEVDALARRVLAPAFALAQMAPRPYHRLPYAGTATGMLEPMLIRAYLRAGHALPGPSERSTSPHQGGAVHLYAEGILPHVVKADVASMYPSIIRHDRIGPAGDPLGAFLHLMDHLTALRLHHKTAARRGDRGEHEAMQSAMKLVVNSGYGYLGAGRMALFADAAAADRITARGRDLLGGVVQALRAQGVTLIEADTDGVFFATPGAWTETQERQLIAAVDAALPSGISLEFDGRAQAMLSHEIKNYALLRYDGRLDVRGAAFESSRTEAYGRAFLQRALRCLLSGDVAGVRQTYLDTLHALETRACTNAEVASRVRLTKSPEQYARTRAARREAAYEALCNLGRAWTAGERVTLYHRQGHGLTPLDVNPDGHDYDVRHYAAALVSTYAARLRKGLTPGDFQQVFNHAAQPGLFDRPFESMTPRWATL</sequence>
<evidence type="ECO:0000256" key="8">
    <source>
        <dbReference type="SAM" id="MobiDB-lite"/>
    </source>
</evidence>
<feature type="domain" description="YprB ribonuclease H-like" evidence="10">
    <location>
        <begin position="178"/>
        <end position="332"/>
    </location>
</feature>